<evidence type="ECO:0000256" key="1">
    <source>
        <dbReference type="ARBA" id="ARBA00007689"/>
    </source>
</evidence>
<gene>
    <name evidence="4" type="ORF">ACG02S_04365</name>
</gene>
<protein>
    <submittedName>
        <fullName evidence="4">YciI family protein</fullName>
    </submittedName>
</protein>
<reference evidence="4 5" key="1">
    <citation type="submission" date="2024-09" db="EMBL/GenBank/DDBJ databases">
        <title>Novel species of the genus Pelomonas and Roseateles isolated from streams.</title>
        <authorList>
            <person name="Lu H."/>
        </authorList>
    </citation>
    <scope>NUCLEOTIDE SEQUENCE [LARGE SCALE GENOMIC DNA]</scope>
    <source>
        <strain evidence="4 5">DC23W</strain>
    </source>
</reference>
<dbReference type="InterPro" id="IPR011008">
    <property type="entry name" value="Dimeric_a/b-barrel"/>
</dbReference>
<evidence type="ECO:0000313" key="4">
    <source>
        <dbReference type="EMBL" id="MFG6413126.1"/>
    </source>
</evidence>
<feature type="domain" description="YCII-related" evidence="3">
    <location>
        <begin position="21"/>
        <end position="107"/>
    </location>
</feature>
<organism evidence="4 5">
    <name type="scientific">Pelomonas dachongensis</name>
    <dbReference type="NCBI Taxonomy" id="3299029"/>
    <lineage>
        <taxon>Bacteria</taxon>
        <taxon>Pseudomonadati</taxon>
        <taxon>Pseudomonadota</taxon>
        <taxon>Betaproteobacteria</taxon>
        <taxon>Burkholderiales</taxon>
        <taxon>Sphaerotilaceae</taxon>
        <taxon>Roseateles</taxon>
    </lineage>
</organism>
<dbReference type="EMBL" id="JBIGHY010000001">
    <property type="protein sequence ID" value="MFG6413126.1"/>
    <property type="molecule type" value="Genomic_DNA"/>
</dbReference>
<dbReference type="PANTHER" id="PTHR35174:SF3">
    <property type="entry name" value="BLL7171 PROTEIN"/>
    <property type="match status" value="1"/>
</dbReference>
<proteinExistence type="inferred from homology"/>
<evidence type="ECO:0000259" key="3">
    <source>
        <dbReference type="Pfam" id="PF03795"/>
    </source>
</evidence>
<name>A0ABW7EI44_9BURK</name>
<comment type="caution">
    <text evidence="4">The sequence shown here is derived from an EMBL/GenBank/DDBJ whole genome shotgun (WGS) entry which is preliminary data.</text>
</comment>
<dbReference type="Proteomes" id="UP001606300">
    <property type="component" value="Unassembled WGS sequence"/>
</dbReference>
<evidence type="ECO:0000313" key="5">
    <source>
        <dbReference type="Proteomes" id="UP001606300"/>
    </source>
</evidence>
<dbReference type="Gene3D" id="3.30.70.1060">
    <property type="entry name" value="Dimeric alpha+beta barrel"/>
    <property type="match status" value="1"/>
</dbReference>
<keyword evidence="5" id="KW-1185">Reference proteome</keyword>
<dbReference type="InterPro" id="IPR005545">
    <property type="entry name" value="YCII"/>
</dbReference>
<evidence type="ECO:0000256" key="2">
    <source>
        <dbReference type="SAM" id="MobiDB-lite"/>
    </source>
</evidence>
<dbReference type="SUPFAM" id="SSF54909">
    <property type="entry name" value="Dimeric alpha+beta barrel"/>
    <property type="match status" value="1"/>
</dbReference>
<comment type="similarity">
    <text evidence="1">Belongs to the YciI family.</text>
</comment>
<sequence>MPMNDYLVLSRGQWDEDASPPAVQAAIDAFYVWYEQGLADGWLKPGSRLAHRSCVVARGLVTDGPFTETKELVGGYWFIVAESLAQAAAIAAENPCLQFGLSVEIRPLEASRADVAVPTNETPSSWRQDMPIRRHSPDASCDP</sequence>
<dbReference type="PANTHER" id="PTHR35174">
    <property type="entry name" value="BLL7171 PROTEIN-RELATED"/>
    <property type="match status" value="1"/>
</dbReference>
<dbReference type="RefSeq" id="WP_394469204.1">
    <property type="nucleotide sequence ID" value="NZ_JBIGHY010000001.1"/>
</dbReference>
<accession>A0ABW7EI44</accession>
<dbReference type="Pfam" id="PF03795">
    <property type="entry name" value="YCII"/>
    <property type="match status" value="1"/>
</dbReference>
<feature type="region of interest" description="Disordered" evidence="2">
    <location>
        <begin position="114"/>
        <end position="143"/>
    </location>
</feature>